<name>A0A9K3DBL6_9EUKA</name>
<dbReference type="OrthoDB" id="10267474at2759"/>
<dbReference type="Pfam" id="PF02996">
    <property type="entry name" value="Prefoldin"/>
    <property type="match status" value="1"/>
</dbReference>
<feature type="non-terminal residue" evidence="1">
    <location>
        <position position="1"/>
    </location>
</feature>
<evidence type="ECO:0000313" key="1">
    <source>
        <dbReference type="EMBL" id="GIQ91822.1"/>
    </source>
</evidence>
<sequence length="70" mass="7852">MIVYYATILFLTSESIYTTGELVDAKTVLLELGSNFVVEVTPVKGIEMLKKKQNALLKSRTQFNDVLVVK</sequence>
<accession>A0A9K3DBL6</accession>
<dbReference type="Proteomes" id="UP000265618">
    <property type="component" value="Unassembled WGS sequence"/>
</dbReference>
<evidence type="ECO:0000313" key="2">
    <source>
        <dbReference type="Proteomes" id="UP000265618"/>
    </source>
</evidence>
<dbReference type="AlphaFoldDB" id="A0A9K3DBL6"/>
<keyword evidence="2" id="KW-1185">Reference proteome</keyword>
<proteinExistence type="predicted"/>
<reference evidence="1 2" key="1">
    <citation type="journal article" date="2018" name="PLoS ONE">
        <title>The draft genome of Kipferlia bialata reveals reductive genome evolution in fornicate parasites.</title>
        <authorList>
            <person name="Tanifuji G."/>
            <person name="Takabayashi S."/>
            <person name="Kume K."/>
            <person name="Takagi M."/>
            <person name="Nakayama T."/>
            <person name="Kamikawa R."/>
            <person name="Inagaki Y."/>
            <person name="Hashimoto T."/>
        </authorList>
    </citation>
    <scope>NUCLEOTIDE SEQUENCE [LARGE SCALE GENOMIC DNA]</scope>
    <source>
        <strain evidence="1">NY0173</strain>
    </source>
</reference>
<organism evidence="1 2">
    <name type="scientific">Kipferlia bialata</name>
    <dbReference type="NCBI Taxonomy" id="797122"/>
    <lineage>
        <taxon>Eukaryota</taxon>
        <taxon>Metamonada</taxon>
        <taxon>Carpediemonas-like organisms</taxon>
        <taxon>Kipferlia</taxon>
    </lineage>
</organism>
<dbReference type="SUPFAM" id="SSF46579">
    <property type="entry name" value="Prefoldin"/>
    <property type="match status" value="1"/>
</dbReference>
<dbReference type="InterPro" id="IPR009053">
    <property type="entry name" value="Prefoldin"/>
</dbReference>
<dbReference type="EMBL" id="BDIP01008392">
    <property type="protein sequence ID" value="GIQ91822.1"/>
    <property type="molecule type" value="Genomic_DNA"/>
</dbReference>
<gene>
    <name evidence="1" type="ORF">KIPB_015238</name>
</gene>
<protein>
    <submittedName>
        <fullName evidence="1">Prefoldin alpha-like protein</fullName>
    </submittedName>
</protein>
<dbReference type="Gene3D" id="1.10.287.370">
    <property type="match status" value="1"/>
</dbReference>
<comment type="caution">
    <text evidence="1">The sequence shown here is derived from an EMBL/GenBank/DDBJ whole genome shotgun (WGS) entry which is preliminary data.</text>
</comment>
<dbReference type="InterPro" id="IPR004127">
    <property type="entry name" value="Prefoldin_subunit_alpha"/>
</dbReference>